<dbReference type="AlphaFoldDB" id="A0AAF0TL92"/>
<proteinExistence type="predicted"/>
<gene>
    <name evidence="1" type="ORF">MTR67_018052</name>
</gene>
<protein>
    <submittedName>
        <fullName evidence="1">Uncharacterized protein</fullName>
    </submittedName>
</protein>
<dbReference type="EMBL" id="CP133615">
    <property type="protein sequence ID" value="WMV24667.1"/>
    <property type="molecule type" value="Genomic_DNA"/>
</dbReference>
<dbReference type="Proteomes" id="UP001234989">
    <property type="component" value="Chromosome 4"/>
</dbReference>
<organism evidence="1 2">
    <name type="scientific">Solanum verrucosum</name>
    <dbReference type="NCBI Taxonomy" id="315347"/>
    <lineage>
        <taxon>Eukaryota</taxon>
        <taxon>Viridiplantae</taxon>
        <taxon>Streptophyta</taxon>
        <taxon>Embryophyta</taxon>
        <taxon>Tracheophyta</taxon>
        <taxon>Spermatophyta</taxon>
        <taxon>Magnoliopsida</taxon>
        <taxon>eudicotyledons</taxon>
        <taxon>Gunneridae</taxon>
        <taxon>Pentapetalae</taxon>
        <taxon>asterids</taxon>
        <taxon>lamiids</taxon>
        <taxon>Solanales</taxon>
        <taxon>Solanaceae</taxon>
        <taxon>Solanoideae</taxon>
        <taxon>Solaneae</taxon>
        <taxon>Solanum</taxon>
    </lineage>
</organism>
<evidence type="ECO:0000313" key="1">
    <source>
        <dbReference type="EMBL" id="WMV24667.1"/>
    </source>
</evidence>
<accession>A0AAF0TL92</accession>
<name>A0AAF0TL92_SOLVR</name>
<sequence>MTLSRGPLVWLCRRINEALDLKGKSIKSWKRRDPSTYIYCSLKLKKYCIFISIIAVTEESKSVIILPETTFNEAWEGLIKKIENFINKLPEKKNSITTNKDESNWGEIGEGSYKDVIHKNKWAALKHTNKSDSAAKEVIGDKDPLIRSLPGRITLINSVLDTLPTYEMPVFPIRSRVEERLDKLEDNTIMSMVISRTVTTTGVSNC</sequence>
<reference evidence="1" key="1">
    <citation type="submission" date="2023-08" db="EMBL/GenBank/DDBJ databases">
        <title>A de novo genome assembly of Solanum verrucosum Schlechtendal, a Mexican diploid species geographically isolated from the other diploid A-genome species in potato relatives.</title>
        <authorList>
            <person name="Hosaka K."/>
        </authorList>
    </citation>
    <scope>NUCLEOTIDE SEQUENCE</scope>
    <source>
        <tissue evidence="1">Young leaves</tissue>
    </source>
</reference>
<keyword evidence="2" id="KW-1185">Reference proteome</keyword>
<evidence type="ECO:0000313" key="2">
    <source>
        <dbReference type="Proteomes" id="UP001234989"/>
    </source>
</evidence>